<sequence>MDIAQATVIGGNLVAIIKRDFYNGGAFTAIGGLPVTGAVRLDNGIGNAVPNSTLGTHEHNSVTDVVIDVNSRLLQLGDNAIKFALAHELGHAFSEKLAADLGYDHKRPLDGPRTEIIADLGAAYLLKQAGVSWDDICNVANNGVATGIFNAGWSGDHPPGAKRAECVKSLAELMKAGHSFKDALKGLLLSLEGYGQGH</sequence>
<evidence type="ECO:0000313" key="1">
    <source>
        <dbReference type="EMBL" id="CAJ0742162.1"/>
    </source>
</evidence>
<comment type="caution">
    <text evidence="1">The sequence shown here is derived from an EMBL/GenBank/DDBJ whole genome shotgun (WGS) entry which is preliminary data.</text>
</comment>
<reference evidence="1 2" key="1">
    <citation type="submission" date="2023-07" db="EMBL/GenBank/DDBJ databases">
        <authorList>
            <person name="Peeters C."/>
        </authorList>
    </citation>
    <scope>NUCLEOTIDE SEQUENCE [LARGE SCALE GENOMIC DNA]</scope>
    <source>
        <strain evidence="1 2">R-16034</strain>
    </source>
</reference>
<dbReference type="AlphaFoldDB" id="A0AB72X8B5"/>
<name>A0AB72X8B5_9RALS</name>
<gene>
    <name evidence="1" type="ORF">R16034_03000</name>
</gene>
<organism evidence="1 2">
    <name type="scientific">Ralstonia edaphi</name>
    <dbReference type="NCBI Taxonomy" id="3058599"/>
    <lineage>
        <taxon>Bacteria</taxon>
        <taxon>Pseudomonadati</taxon>
        <taxon>Pseudomonadota</taxon>
        <taxon>Betaproteobacteria</taxon>
        <taxon>Burkholderiales</taxon>
        <taxon>Burkholderiaceae</taxon>
        <taxon>Ralstonia</taxon>
    </lineage>
</organism>
<accession>A0AB72X8B5</accession>
<evidence type="ECO:0000313" key="2">
    <source>
        <dbReference type="Proteomes" id="UP001189225"/>
    </source>
</evidence>
<keyword evidence="2" id="KW-1185">Reference proteome</keyword>
<dbReference type="Proteomes" id="UP001189225">
    <property type="component" value="Unassembled WGS sequence"/>
</dbReference>
<dbReference type="EMBL" id="CATWHI010000004">
    <property type="protein sequence ID" value="CAJ0742162.1"/>
    <property type="molecule type" value="Genomic_DNA"/>
</dbReference>
<proteinExistence type="predicted"/>
<dbReference type="RefSeq" id="WP_316900944.1">
    <property type="nucleotide sequence ID" value="NZ_CATWHI010000004.1"/>
</dbReference>
<protein>
    <submittedName>
        <fullName evidence="1">Uncharacterized protein</fullName>
    </submittedName>
</protein>